<organism evidence="2 3">
    <name type="scientific">Geodermatophilus poikilotrophus</name>
    <dbReference type="NCBI Taxonomy" id="1333667"/>
    <lineage>
        <taxon>Bacteria</taxon>
        <taxon>Bacillati</taxon>
        <taxon>Actinomycetota</taxon>
        <taxon>Actinomycetes</taxon>
        <taxon>Geodermatophilales</taxon>
        <taxon>Geodermatophilaceae</taxon>
        <taxon>Geodermatophilus</taxon>
    </lineage>
</organism>
<feature type="domain" description="Pyridoxamine 5'-phosphate oxidase N-terminal" evidence="1">
    <location>
        <begin position="33"/>
        <end position="132"/>
    </location>
</feature>
<dbReference type="InterPro" id="IPR011576">
    <property type="entry name" value="Pyridox_Oxase_N"/>
</dbReference>
<evidence type="ECO:0000313" key="2">
    <source>
        <dbReference type="EMBL" id="SET73004.1"/>
    </source>
</evidence>
<reference evidence="3" key="1">
    <citation type="submission" date="2016-10" db="EMBL/GenBank/DDBJ databases">
        <authorList>
            <person name="Varghese N."/>
            <person name="Submissions S."/>
        </authorList>
    </citation>
    <scope>NUCLEOTIDE SEQUENCE [LARGE SCALE GENOMIC DNA]</scope>
    <source>
        <strain evidence="3">DSM 44209</strain>
    </source>
</reference>
<sequence length="220" mass="24116">MPGSTGEHLLQERYGTTARARGFYNHQMLDHLNDHMREFVARMEMVFVATSDGAGEADCSFRAGPPGFVCVLDDTTLAYPEYRGNGVMASLGNIAENGHIGLLFIDFCGDAIGLHVNGRASILDNDQLLARPDLPDSVLDGLLQDGGRRPERWVAIDVVEAYIHCSKHIPQMVKRSEVRQAWGTDDVVRKGGDYFKAKHSSRPWVDGVPAGDAPAGQRSH</sequence>
<dbReference type="SUPFAM" id="SSF50475">
    <property type="entry name" value="FMN-binding split barrel"/>
    <property type="match status" value="1"/>
</dbReference>
<dbReference type="Gene3D" id="2.30.110.10">
    <property type="entry name" value="Electron Transport, Fmn-binding Protein, Chain A"/>
    <property type="match status" value="1"/>
</dbReference>
<dbReference type="OrthoDB" id="9790331at2"/>
<gene>
    <name evidence="2" type="ORF">SAMN04488546_3440</name>
</gene>
<keyword evidence="3" id="KW-1185">Reference proteome</keyword>
<dbReference type="AlphaFoldDB" id="A0A1I0GPM2"/>
<protein>
    <recommendedName>
        <fullName evidence="1">Pyridoxamine 5'-phosphate oxidase N-terminal domain-containing protein</fullName>
    </recommendedName>
</protein>
<dbReference type="PANTHER" id="PTHR42815">
    <property type="entry name" value="FAD-BINDING, PUTATIVE (AFU_ORTHOLOGUE AFUA_6G07600)-RELATED"/>
    <property type="match status" value="1"/>
</dbReference>
<name>A0A1I0GPM2_9ACTN</name>
<dbReference type="EMBL" id="FOIE01000007">
    <property type="protein sequence ID" value="SET73004.1"/>
    <property type="molecule type" value="Genomic_DNA"/>
</dbReference>
<proteinExistence type="predicted"/>
<dbReference type="Proteomes" id="UP000198507">
    <property type="component" value="Unassembled WGS sequence"/>
</dbReference>
<dbReference type="InterPro" id="IPR012349">
    <property type="entry name" value="Split_barrel_FMN-bd"/>
</dbReference>
<dbReference type="Pfam" id="PF01243">
    <property type="entry name" value="PNPOx_N"/>
    <property type="match status" value="1"/>
</dbReference>
<accession>A0A1I0GPM2</accession>
<dbReference type="RefSeq" id="WP_091446140.1">
    <property type="nucleotide sequence ID" value="NZ_FOIE01000007.1"/>
</dbReference>
<evidence type="ECO:0000313" key="3">
    <source>
        <dbReference type="Proteomes" id="UP000198507"/>
    </source>
</evidence>
<evidence type="ECO:0000259" key="1">
    <source>
        <dbReference type="Pfam" id="PF01243"/>
    </source>
</evidence>
<dbReference type="PANTHER" id="PTHR42815:SF2">
    <property type="entry name" value="FAD-BINDING, PUTATIVE (AFU_ORTHOLOGUE AFUA_6G07600)-RELATED"/>
    <property type="match status" value="1"/>
</dbReference>